<dbReference type="InterPro" id="IPR001633">
    <property type="entry name" value="EAL_dom"/>
</dbReference>
<dbReference type="InterPro" id="IPR000160">
    <property type="entry name" value="GGDEF_dom"/>
</dbReference>
<dbReference type="PROSITE" id="PS50887">
    <property type="entry name" value="GGDEF"/>
    <property type="match status" value="1"/>
</dbReference>
<dbReference type="PIRSF" id="PIRSF005925">
    <property type="entry name" value="Dos"/>
    <property type="match status" value="1"/>
</dbReference>
<dbReference type="SUPFAM" id="SSF141868">
    <property type="entry name" value="EAL domain-like"/>
    <property type="match status" value="1"/>
</dbReference>
<gene>
    <name evidence="1" type="ORF">K1I37_17970</name>
</gene>
<dbReference type="PANTHER" id="PTHR44757:SF2">
    <property type="entry name" value="BIOFILM ARCHITECTURE MAINTENANCE PROTEIN MBAA"/>
    <property type="match status" value="1"/>
</dbReference>
<dbReference type="InterPro" id="IPR035965">
    <property type="entry name" value="PAS-like_dom_sf"/>
</dbReference>
<organism evidence="1 2">
    <name type="scientific">Alicyclobacillus acidoterrestris (strain ATCC 49025 / DSM 3922 / CIP 106132 / NCIMB 13137 / GD3B)</name>
    <dbReference type="NCBI Taxonomy" id="1356854"/>
    <lineage>
        <taxon>Bacteria</taxon>
        <taxon>Bacillati</taxon>
        <taxon>Bacillota</taxon>
        <taxon>Bacilli</taxon>
        <taxon>Bacillales</taxon>
        <taxon>Alicyclobacillaceae</taxon>
        <taxon>Alicyclobacillus</taxon>
    </lineage>
</organism>
<dbReference type="InterPro" id="IPR043128">
    <property type="entry name" value="Rev_trsase/Diguanyl_cyclase"/>
</dbReference>
<dbReference type="Gene3D" id="3.30.70.270">
    <property type="match status" value="1"/>
</dbReference>
<dbReference type="PANTHER" id="PTHR44757">
    <property type="entry name" value="DIGUANYLATE CYCLASE DGCP"/>
    <property type="match status" value="1"/>
</dbReference>
<dbReference type="InterPro" id="IPR000700">
    <property type="entry name" value="PAS-assoc_C"/>
</dbReference>
<dbReference type="InterPro" id="IPR029016">
    <property type="entry name" value="GAF-like_dom_sf"/>
</dbReference>
<dbReference type="SUPFAM" id="SSF55785">
    <property type="entry name" value="PYP-like sensor domain (PAS domain)"/>
    <property type="match status" value="2"/>
</dbReference>
<dbReference type="Pfam" id="PF13426">
    <property type="entry name" value="PAS_9"/>
    <property type="match status" value="1"/>
</dbReference>
<dbReference type="SUPFAM" id="SSF55781">
    <property type="entry name" value="GAF domain-like"/>
    <property type="match status" value="1"/>
</dbReference>
<dbReference type="Proteomes" id="UP000829401">
    <property type="component" value="Chromosome"/>
</dbReference>
<proteinExistence type="predicted"/>
<dbReference type="eggNOG" id="COG5001">
    <property type="taxonomic scope" value="Bacteria"/>
</dbReference>
<dbReference type="EMBL" id="CP080467">
    <property type="protein sequence ID" value="UNO48525.1"/>
    <property type="molecule type" value="Genomic_DNA"/>
</dbReference>
<dbReference type="SMART" id="SM00267">
    <property type="entry name" value="GGDEF"/>
    <property type="match status" value="1"/>
</dbReference>
<dbReference type="Gene3D" id="3.30.450.20">
    <property type="entry name" value="PAS domain"/>
    <property type="match status" value="2"/>
</dbReference>
<dbReference type="InterPro" id="IPR003018">
    <property type="entry name" value="GAF"/>
</dbReference>
<dbReference type="InterPro" id="IPR052155">
    <property type="entry name" value="Biofilm_reg_signaling"/>
</dbReference>
<dbReference type="CDD" id="cd01949">
    <property type="entry name" value="GGDEF"/>
    <property type="match status" value="1"/>
</dbReference>
<dbReference type="CDD" id="cd01948">
    <property type="entry name" value="EAL"/>
    <property type="match status" value="1"/>
</dbReference>
<dbReference type="InterPro" id="IPR029787">
    <property type="entry name" value="Nucleotide_cyclase"/>
</dbReference>
<dbReference type="SMART" id="SM00091">
    <property type="entry name" value="PAS"/>
    <property type="match status" value="2"/>
</dbReference>
<accession>A0A9E6ZF05</accession>
<keyword evidence="2" id="KW-1185">Reference proteome</keyword>
<dbReference type="InterPro" id="IPR001610">
    <property type="entry name" value="PAC"/>
</dbReference>
<dbReference type="PROSITE" id="PS50883">
    <property type="entry name" value="EAL"/>
    <property type="match status" value="1"/>
</dbReference>
<dbReference type="SUPFAM" id="SSF55073">
    <property type="entry name" value="Nucleotide cyclase"/>
    <property type="match status" value="1"/>
</dbReference>
<dbReference type="Pfam" id="PF00563">
    <property type="entry name" value="EAL"/>
    <property type="match status" value="1"/>
</dbReference>
<dbReference type="Pfam" id="PF00990">
    <property type="entry name" value="GGDEF"/>
    <property type="match status" value="1"/>
</dbReference>
<dbReference type="PROSITE" id="PS50112">
    <property type="entry name" value="PAS"/>
    <property type="match status" value="2"/>
</dbReference>
<dbReference type="InterPro" id="IPR000014">
    <property type="entry name" value="PAS"/>
</dbReference>
<dbReference type="KEGG" id="aaco:K1I37_17970"/>
<dbReference type="STRING" id="1356854.N007_13680"/>
<dbReference type="Pfam" id="PF13185">
    <property type="entry name" value="GAF_2"/>
    <property type="match status" value="1"/>
</dbReference>
<evidence type="ECO:0000313" key="2">
    <source>
        <dbReference type="Proteomes" id="UP000829401"/>
    </source>
</evidence>
<dbReference type="InterPro" id="IPR035919">
    <property type="entry name" value="EAL_sf"/>
</dbReference>
<accession>T0BRT1</accession>
<sequence>MASDGPLRFILEDVSNAVVSYVSDLVFVLDLNGHIQDVSPSVSDSTQISKHALLNQPLSQYLHPHDGLQLEAWLRDLRSGQMPCVCEAQWRWLREACESLVLQVKVIPHEINTGQLQCVVVCAQDVTERRRIEAQLHRSQQVYNSLFACNADAVFALDLNGRFIEVNEACVRVSGYTQETLLGMPFQVLVAPQELDAVIRRFMLACQGEAGEQDVTIIHRGGERLTLNITTVPIVVDEEIVGIYGIAKDITALRYKEKLLLAQMSVSKEIAAGDDIEHTLESIANRVGELLEDAIPCMMLVSEEGGTLLPAASSDKLSMTYLSAMSGIPIGPNSSSCGSAAYHNDLVITTDIARDSIWDKYRALAEAEGLQSCFAIPILSDDQQVVGTFELYYRTQREPTAADIEALRTFSHLAGLAISRHQNASKLHALANTDPLTGLPNRRYFMNHLRQAAQAGEPVGLIFLDLDRFKWINDTLGHAFGDKVLTEYARRVSDCLDRRVLFSRLGGDEFAVIVPDVRTEKDVMRVAQQILRLSDKLIHIDGHSLRVTASIGTYLSTEAERDVEALLSNVDTALYTAKNSGRNNIKPFDPHMRFVTYDHLVMESDIQNAIDENQFYMVYQPKFDALTRSMTGLEALIRWRHPRSAMISPGDFIPVAEQAGLISAVDDWVLREVCRQIRVWEKAGLQVPVSVNISQIHFQQLDFTDWLRRTIESYDVNPKLIDIEITETALMQHYDEDHILAKLQELREIGVSLSIDDFGVGHSSLNLLRTFPVDFLKIDQSFVRDHEKPDIVTAIIQLGHSLGMQVVAEGVETPYELEFLTTQGCDEIQGFLLAKPMSPDDIATKLSNDELHIY</sequence>
<dbReference type="Gene3D" id="3.30.450.40">
    <property type="match status" value="1"/>
</dbReference>
<dbReference type="PROSITE" id="PS50113">
    <property type="entry name" value="PAC"/>
    <property type="match status" value="1"/>
</dbReference>
<dbReference type="NCBIfam" id="TIGR00254">
    <property type="entry name" value="GGDEF"/>
    <property type="match status" value="1"/>
</dbReference>
<dbReference type="Gene3D" id="3.20.20.450">
    <property type="entry name" value="EAL domain"/>
    <property type="match status" value="1"/>
</dbReference>
<dbReference type="AlphaFoldDB" id="T0BRT1"/>
<dbReference type="InterPro" id="IPR012226">
    <property type="entry name" value="Diguanyl_cyclase/Pdiesterase"/>
</dbReference>
<dbReference type="SMART" id="SM00065">
    <property type="entry name" value="GAF"/>
    <property type="match status" value="1"/>
</dbReference>
<dbReference type="Pfam" id="PF08448">
    <property type="entry name" value="PAS_4"/>
    <property type="match status" value="1"/>
</dbReference>
<dbReference type="FunFam" id="3.30.70.270:FF:000001">
    <property type="entry name" value="Diguanylate cyclase domain protein"/>
    <property type="match status" value="1"/>
</dbReference>
<dbReference type="CDD" id="cd00130">
    <property type="entry name" value="PAS"/>
    <property type="match status" value="2"/>
</dbReference>
<evidence type="ECO:0000313" key="1">
    <source>
        <dbReference type="EMBL" id="UNO48525.1"/>
    </source>
</evidence>
<dbReference type="SMART" id="SM00052">
    <property type="entry name" value="EAL"/>
    <property type="match status" value="1"/>
</dbReference>
<protein>
    <submittedName>
        <fullName evidence="1">EAL domain-containing protein</fullName>
    </submittedName>
</protein>
<name>T0BRT1_ALIAG</name>
<dbReference type="SMART" id="SM00086">
    <property type="entry name" value="PAC"/>
    <property type="match status" value="2"/>
</dbReference>
<dbReference type="NCBIfam" id="TIGR00229">
    <property type="entry name" value="sensory_box"/>
    <property type="match status" value="2"/>
</dbReference>
<dbReference type="InterPro" id="IPR013656">
    <property type="entry name" value="PAS_4"/>
</dbReference>
<reference evidence="2" key="1">
    <citation type="journal article" date="2022" name="G3 (Bethesda)">
        <title>Unveiling the complete genome sequence of Alicyclobacillus acidoterrestris DSM 3922T, a taint-producing strain.</title>
        <authorList>
            <person name="Leonardo I.C."/>
            <person name="Barreto Crespo M.T."/>
            <person name="Gaspar F.B."/>
        </authorList>
    </citation>
    <scope>NUCLEOTIDE SEQUENCE [LARGE SCALE GENOMIC DNA]</scope>
    <source>
        <strain evidence="2">DSM 3922</strain>
    </source>
</reference>